<feature type="transmembrane region" description="Helical" evidence="1">
    <location>
        <begin position="12"/>
        <end position="29"/>
    </location>
</feature>
<accession>A0A7G6E3W0</accession>
<evidence type="ECO:0000256" key="1">
    <source>
        <dbReference type="SAM" id="Phobius"/>
    </source>
</evidence>
<dbReference type="InterPro" id="IPR021682">
    <property type="entry name" value="DUF2933"/>
</dbReference>
<dbReference type="OrthoDB" id="2989509at2"/>
<dbReference type="EMBL" id="CP045798">
    <property type="protein sequence ID" value="QNB46764.1"/>
    <property type="molecule type" value="Genomic_DNA"/>
</dbReference>
<proteinExistence type="predicted"/>
<sequence length="84" mass="9450">MNHKNHGPLQGLLMMLCCLLPIVAFMFFAPQLKNSFSGANLTWLFLLACPLMHVLMMFGMRDKGQNCHGEDNNKAKEQKASPVE</sequence>
<evidence type="ECO:0000313" key="2">
    <source>
        <dbReference type="EMBL" id="QNB46764.1"/>
    </source>
</evidence>
<dbReference type="Pfam" id="PF11666">
    <property type="entry name" value="DUF2933"/>
    <property type="match status" value="1"/>
</dbReference>
<keyword evidence="1" id="KW-0472">Membrane</keyword>
<dbReference type="RefSeq" id="WP_051965404.1">
    <property type="nucleotide sequence ID" value="NZ_CP045798.1"/>
</dbReference>
<dbReference type="KEGG" id="tfr:BR63_10870"/>
<dbReference type="AlphaFoldDB" id="A0A7G6E3W0"/>
<keyword evidence="3" id="KW-1185">Reference proteome</keyword>
<keyword evidence="1" id="KW-1133">Transmembrane helix</keyword>
<name>A0A7G6E3W0_THEFR</name>
<dbReference type="Proteomes" id="UP000515847">
    <property type="component" value="Chromosome"/>
</dbReference>
<organism evidence="2 3">
    <name type="scientific">Thermanaerosceptrum fracticalcis</name>
    <dbReference type="NCBI Taxonomy" id="1712410"/>
    <lineage>
        <taxon>Bacteria</taxon>
        <taxon>Bacillati</taxon>
        <taxon>Bacillota</taxon>
        <taxon>Clostridia</taxon>
        <taxon>Eubacteriales</taxon>
        <taxon>Peptococcaceae</taxon>
        <taxon>Thermanaerosceptrum</taxon>
    </lineage>
</organism>
<gene>
    <name evidence="2" type="ORF">BR63_10870</name>
</gene>
<feature type="transmembrane region" description="Helical" evidence="1">
    <location>
        <begin position="41"/>
        <end position="60"/>
    </location>
</feature>
<keyword evidence="1" id="KW-0812">Transmembrane</keyword>
<reference evidence="2 3" key="1">
    <citation type="journal article" date="2019" name="Front. Microbiol.">
        <title>Thermoanaerosceptrum fracticalcis gen. nov. sp. nov., a Novel Fumarate-Fermenting Microorganism From a Deep Fractured Carbonate Aquifer of the US Great Basin.</title>
        <authorList>
            <person name="Hamilton-Brehm S.D."/>
            <person name="Stewart L.E."/>
            <person name="Zavarin M."/>
            <person name="Caldwell M."/>
            <person name="Lawson P.A."/>
            <person name="Onstott T.C."/>
            <person name="Grzymski J."/>
            <person name="Neveux I."/>
            <person name="Lollar B.S."/>
            <person name="Russell C.E."/>
            <person name="Moser D.P."/>
        </authorList>
    </citation>
    <scope>NUCLEOTIDE SEQUENCE [LARGE SCALE GENOMIC DNA]</scope>
    <source>
        <strain evidence="2 3">DRI-13</strain>
    </source>
</reference>
<protein>
    <submittedName>
        <fullName evidence="2">DUF2933 domain-containing protein</fullName>
    </submittedName>
</protein>
<evidence type="ECO:0000313" key="3">
    <source>
        <dbReference type="Proteomes" id="UP000515847"/>
    </source>
</evidence>